<dbReference type="GO" id="GO:0008168">
    <property type="term" value="F:methyltransferase activity"/>
    <property type="evidence" value="ECO:0007669"/>
    <property type="project" value="UniProtKB-KW"/>
</dbReference>
<dbReference type="Pfam" id="PF04191">
    <property type="entry name" value="PEMT"/>
    <property type="match status" value="1"/>
</dbReference>
<evidence type="ECO:0000313" key="7">
    <source>
        <dbReference type="Proteomes" id="UP000272778"/>
    </source>
</evidence>
<feature type="transmembrane region" description="Helical" evidence="5">
    <location>
        <begin position="39"/>
        <end position="59"/>
    </location>
</feature>
<feature type="transmembrane region" description="Helical" evidence="5">
    <location>
        <begin position="128"/>
        <end position="152"/>
    </location>
</feature>
<protein>
    <submittedName>
        <fullName evidence="6">Isoprenylcysteine carboxylmethyltransferase family protein</fullName>
    </submittedName>
</protein>
<dbReference type="Proteomes" id="UP000272778">
    <property type="component" value="Unassembled WGS sequence"/>
</dbReference>
<accession>A0A3N6Q1L9</accession>
<proteinExistence type="predicted"/>
<keyword evidence="2 5" id="KW-0812">Transmembrane</keyword>
<comment type="subcellular location">
    <subcellularLocation>
        <location evidence="1">Endomembrane system</location>
        <topology evidence="1">Multi-pass membrane protein</topology>
    </subcellularLocation>
</comment>
<name>A0A3N6Q1L9_9BURK</name>
<feature type="transmembrane region" description="Helical" evidence="5">
    <location>
        <begin position="71"/>
        <end position="95"/>
    </location>
</feature>
<evidence type="ECO:0000256" key="4">
    <source>
        <dbReference type="ARBA" id="ARBA00023136"/>
    </source>
</evidence>
<keyword evidence="6" id="KW-0489">Methyltransferase</keyword>
<dbReference type="EMBL" id="RQIS01000002">
    <property type="protein sequence ID" value="RQH08900.1"/>
    <property type="molecule type" value="Genomic_DNA"/>
</dbReference>
<reference evidence="6 7" key="1">
    <citation type="submission" date="2018-11" db="EMBL/GenBank/DDBJ databases">
        <title>Paraburkholderia sp. DHOA04, isolated from soil.</title>
        <authorList>
            <person name="Gao Z.-H."/>
            <person name="Qiu L.-H."/>
            <person name="Fu J.-C."/>
        </authorList>
    </citation>
    <scope>NUCLEOTIDE SEQUENCE [LARGE SCALE GENOMIC DNA]</scope>
    <source>
        <strain evidence="6 7">DHOA04</strain>
    </source>
</reference>
<keyword evidence="4 5" id="KW-0472">Membrane</keyword>
<keyword evidence="6" id="KW-0808">Transferase</keyword>
<dbReference type="OrthoDB" id="5293276at2"/>
<organism evidence="6 7">
    <name type="scientific">Paraburkholderia dinghuensis</name>
    <dbReference type="NCBI Taxonomy" id="2305225"/>
    <lineage>
        <taxon>Bacteria</taxon>
        <taxon>Pseudomonadati</taxon>
        <taxon>Pseudomonadota</taxon>
        <taxon>Betaproteobacteria</taxon>
        <taxon>Burkholderiales</taxon>
        <taxon>Burkholderiaceae</taxon>
        <taxon>Paraburkholderia</taxon>
    </lineage>
</organism>
<dbReference type="PANTHER" id="PTHR43847">
    <property type="entry name" value="BLL3993 PROTEIN"/>
    <property type="match status" value="1"/>
</dbReference>
<dbReference type="AlphaFoldDB" id="A0A3N6Q1L9"/>
<gene>
    <name evidence="6" type="ORF">D1Y85_03210</name>
</gene>
<dbReference type="InterPro" id="IPR052527">
    <property type="entry name" value="Metal_cation-efflux_comp"/>
</dbReference>
<keyword evidence="3 5" id="KW-1133">Transmembrane helix</keyword>
<evidence type="ECO:0000256" key="1">
    <source>
        <dbReference type="ARBA" id="ARBA00004127"/>
    </source>
</evidence>
<evidence type="ECO:0000256" key="5">
    <source>
        <dbReference type="SAM" id="Phobius"/>
    </source>
</evidence>
<dbReference type="PANTHER" id="PTHR43847:SF1">
    <property type="entry name" value="BLL3993 PROTEIN"/>
    <property type="match status" value="1"/>
</dbReference>
<evidence type="ECO:0000256" key="3">
    <source>
        <dbReference type="ARBA" id="ARBA00022989"/>
    </source>
</evidence>
<dbReference type="GO" id="GO:0012505">
    <property type="term" value="C:endomembrane system"/>
    <property type="evidence" value="ECO:0007669"/>
    <property type="project" value="UniProtKB-SubCell"/>
</dbReference>
<keyword evidence="7" id="KW-1185">Reference proteome</keyword>
<dbReference type="GO" id="GO:0032259">
    <property type="term" value="P:methylation"/>
    <property type="evidence" value="ECO:0007669"/>
    <property type="project" value="UniProtKB-KW"/>
</dbReference>
<sequence>MNIAFVFVFVVWIGSELVLSWRMRAGKGESGHRDSRTLAVIYAATVSATTIATAVALFSEFPIWRMPETRYFGMLIIISGMALRIWSMIMLGRFFTYNVALRDGHELIRSGPYRVLRHPSYTGLLFSFFGYGVALNNWISLVAVFIPVFLAFSRRIAVEETVLSEHFGDLYTEYKRRTWRLIPLVY</sequence>
<evidence type="ECO:0000256" key="2">
    <source>
        <dbReference type="ARBA" id="ARBA00022692"/>
    </source>
</evidence>
<comment type="caution">
    <text evidence="6">The sequence shown here is derived from an EMBL/GenBank/DDBJ whole genome shotgun (WGS) entry which is preliminary data.</text>
</comment>
<dbReference type="Gene3D" id="1.20.120.1630">
    <property type="match status" value="1"/>
</dbReference>
<dbReference type="InterPro" id="IPR007318">
    <property type="entry name" value="Phopholipid_MeTrfase"/>
</dbReference>
<evidence type="ECO:0000313" key="6">
    <source>
        <dbReference type="EMBL" id="RQH08900.1"/>
    </source>
</evidence>
<dbReference type="RefSeq" id="WP_124149599.1">
    <property type="nucleotide sequence ID" value="NZ_RQIS01000002.1"/>
</dbReference>